<dbReference type="Proteomes" id="UP000525078">
    <property type="component" value="Unassembled WGS sequence"/>
</dbReference>
<feature type="domain" description="DC1" evidence="3">
    <location>
        <begin position="328"/>
        <end position="378"/>
    </location>
</feature>
<reference evidence="4 5" key="1">
    <citation type="journal article" date="2020" name="bioRxiv">
        <title>Sequence and annotation of 42 cannabis genomes reveals extensive copy number variation in cannabinoid synthesis and pathogen resistance genes.</title>
        <authorList>
            <person name="Mckernan K.J."/>
            <person name="Helbert Y."/>
            <person name="Kane L.T."/>
            <person name="Ebling H."/>
            <person name="Zhang L."/>
            <person name="Liu B."/>
            <person name="Eaton Z."/>
            <person name="Mclaughlin S."/>
            <person name="Kingan S."/>
            <person name="Baybayan P."/>
            <person name="Concepcion G."/>
            <person name="Jordan M."/>
            <person name="Riva A."/>
            <person name="Barbazuk W."/>
            <person name="Harkins T."/>
        </authorList>
    </citation>
    <scope>NUCLEOTIDE SEQUENCE [LARGE SCALE GENOMIC DNA]</scope>
    <source>
        <strain evidence="5">cv. Jamaican Lion 4</strain>
        <tissue evidence="4">Leaf</tissue>
    </source>
</reference>
<name>A0A7J6G8B1_CANSA</name>
<evidence type="ECO:0000256" key="1">
    <source>
        <dbReference type="ARBA" id="ARBA00022737"/>
    </source>
</evidence>
<evidence type="ECO:0000259" key="3">
    <source>
        <dbReference type="Pfam" id="PF03107"/>
    </source>
</evidence>
<keyword evidence="1" id="KW-0677">Repeat</keyword>
<dbReference type="AlphaFoldDB" id="A0A7J6G8B1"/>
<dbReference type="PANTHER" id="PTHR32410:SF216">
    <property type="entry name" value="PHORBOL-ESTER_DAG-TYPE DOMAIN-CONTAINING PROTEIN"/>
    <property type="match status" value="1"/>
</dbReference>
<gene>
    <name evidence="4" type="ORF">F8388_022194</name>
</gene>
<dbReference type="EMBL" id="JAATIP010000070">
    <property type="protein sequence ID" value="KAF4379107.1"/>
    <property type="molecule type" value="Genomic_DNA"/>
</dbReference>
<evidence type="ECO:0000256" key="2">
    <source>
        <dbReference type="SAM" id="Coils"/>
    </source>
</evidence>
<proteinExistence type="predicted"/>
<keyword evidence="2" id="KW-0175">Coiled coil</keyword>
<protein>
    <recommendedName>
        <fullName evidence="3">DC1 domain-containing protein</fullName>
    </recommendedName>
</protein>
<dbReference type="InterPro" id="IPR004146">
    <property type="entry name" value="DC1"/>
</dbReference>
<dbReference type="SUPFAM" id="SSF57889">
    <property type="entry name" value="Cysteine-rich domain"/>
    <property type="match status" value="3"/>
</dbReference>
<evidence type="ECO:0000313" key="5">
    <source>
        <dbReference type="Proteomes" id="UP000525078"/>
    </source>
</evidence>
<dbReference type="InterPro" id="IPR046349">
    <property type="entry name" value="C1-like_sf"/>
</dbReference>
<organism evidence="4 5">
    <name type="scientific">Cannabis sativa</name>
    <name type="common">Hemp</name>
    <name type="synonym">Marijuana</name>
    <dbReference type="NCBI Taxonomy" id="3483"/>
    <lineage>
        <taxon>Eukaryota</taxon>
        <taxon>Viridiplantae</taxon>
        <taxon>Streptophyta</taxon>
        <taxon>Embryophyta</taxon>
        <taxon>Tracheophyta</taxon>
        <taxon>Spermatophyta</taxon>
        <taxon>Magnoliopsida</taxon>
        <taxon>eudicotyledons</taxon>
        <taxon>Gunneridae</taxon>
        <taxon>Pentapetalae</taxon>
        <taxon>rosids</taxon>
        <taxon>fabids</taxon>
        <taxon>Rosales</taxon>
        <taxon>Cannabaceae</taxon>
        <taxon>Cannabis</taxon>
    </lineage>
</organism>
<comment type="caution">
    <text evidence="4">The sequence shown here is derived from an EMBL/GenBank/DDBJ whole genome shotgun (WGS) entry which is preliminary data.</text>
</comment>
<dbReference type="PANTHER" id="PTHR32410">
    <property type="entry name" value="CYSTEINE/HISTIDINE-RICH C1 DOMAIN FAMILY PROTEIN"/>
    <property type="match status" value="1"/>
</dbReference>
<dbReference type="Pfam" id="PF03107">
    <property type="entry name" value="C1_2"/>
    <property type="match status" value="1"/>
</dbReference>
<accession>A0A7J6G8B1</accession>
<sequence>MSNTIQHFSHSHPLKQYHDIRRKYRKEAKINCGLCQLLVEDDQICYDCYKWECVYPLHKTCAELPQYLNHGLHDSLHGPLMLQKRSSSNNGNNNNNTTCYYCENPFQHNEVFAYVCNQCSLHMHMTCALITIPILTCDKDNNVQYFCHQQLMMLVDHDNSKDQAQCFVCRSSWLGLAYSCTYETCKNFLHSSCAKFPWKVDNSHSHHHSLALQFSKPQSCDLCCKKHCRLIFKCHDGCNFNLCTECVFVKTMVSCQSHVHSLYFVEKAFYKGNCSACQKSYADWSEHDHHLVPDEISRTQSFLFRCIECDYNLHFLCGPLPSTIKFKYHIHPLTLIDHQITKDDHYDQFYCDICEEERNPYFRIYCCKDCDYSAHIHCLFSEIQNVYACYQIMKEIKGDKKVVNKLISFGETRWTQLIDRTEDTSNDQQNLGEVLSNTLTDEDKEMLNDPFTFGSSSEDKTFVERRYQFIKTEINAPILDHQLFSIETIYNINEFPSFNSVHFWNFYWELRYYKHKSGMKLDDKYLGQKVVDINGYKVPITLAHILNTLLHYYTESDLFGPRVENWTPGIKSVFATIFCIVCDQMCRTKMKDVTKDVLQDWFFYLNAIAGKRYRNNIRLKKFIDKIIKRFFCFEAIRYEKDIKEKLMLRIVDLEDELKKCKEKLHMFNTHMSWTFEKIKNPINDALRLEEKYVDEIICFDELLNSEFEAIHFP</sequence>
<evidence type="ECO:0000313" key="4">
    <source>
        <dbReference type="EMBL" id="KAF4379107.1"/>
    </source>
</evidence>
<dbReference type="InterPro" id="IPR053192">
    <property type="entry name" value="Vacuole_Formation_Reg"/>
</dbReference>
<feature type="coiled-coil region" evidence="2">
    <location>
        <begin position="643"/>
        <end position="670"/>
    </location>
</feature>